<comment type="similarity">
    <text evidence="1">Belongs to the short-chain dehydrogenases/reductases (SDR) family.</text>
</comment>
<dbReference type="PRINTS" id="PR00080">
    <property type="entry name" value="SDRFAMILY"/>
</dbReference>
<dbReference type="Gene3D" id="3.40.50.720">
    <property type="entry name" value="NAD(P)-binding Rossmann-like Domain"/>
    <property type="match status" value="1"/>
</dbReference>
<dbReference type="Pfam" id="PF13561">
    <property type="entry name" value="adh_short_C2"/>
    <property type="match status" value="1"/>
</dbReference>
<comment type="caution">
    <text evidence="3">The sequence shown here is derived from an EMBL/GenBank/DDBJ whole genome shotgun (WGS) entry which is preliminary data.</text>
</comment>
<dbReference type="PRINTS" id="PR00081">
    <property type="entry name" value="GDHRDH"/>
</dbReference>
<dbReference type="InterPro" id="IPR002347">
    <property type="entry name" value="SDR_fam"/>
</dbReference>
<keyword evidence="4" id="KW-1185">Reference proteome</keyword>
<evidence type="ECO:0000313" key="4">
    <source>
        <dbReference type="Proteomes" id="UP000460272"/>
    </source>
</evidence>
<dbReference type="PANTHER" id="PTHR24321">
    <property type="entry name" value="DEHYDROGENASES, SHORT CHAIN"/>
    <property type="match status" value="1"/>
</dbReference>
<accession>A0A6P2BT36</accession>
<organism evidence="3 4">
    <name type="scientific">Trebonia kvetii</name>
    <dbReference type="NCBI Taxonomy" id="2480626"/>
    <lineage>
        <taxon>Bacteria</taxon>
        <taxon>Bacillati</taxon>
        <taxon>Actinomycetota</taxon>
        <taxon>Actinomycetes</taxon>
        <taxon>Streptosporangiales</taxon>
        <taxon>Treboniaceae</taxon>
        <taxon>Trebonia</taxon>
    </lineage>
</organism>
<dbReference type="Proteomes" id="UP000460272">
    <property type="component" value="Unassembled WGS sequence"/>
</dbReference>
<proteinExistence type="inferred from homology"/>
<evidence type="ECO:0000256" key="2">
    <source>
        <dbReference type="ARBA" id="ARBA00023002"/>
    </source>
</evidence>
<sequence>MGAACARTLADRGYRVVAADLNPDATALGNLARSADALVVAADVSDPRQAAQMVKSATDRFGRLDAAVNAAGVSQSVFLRTADLGDDEWHRVMSVNASGIFFSMRAEIPAILASGGGAIVNFGSTMSVAGSASGNCAYVASKHAVLGLTRAAALEYAQDGLRVNAVAPGIIQTPMTDWWEADKRASQLAKHPAGRFGTTHEVAALVAFLISPEAGFVTGAMYPVDGGFGAQ</sequence>
<evidence type="ECO:0000313" key="3">
    <source>
        <dbReference type="EMBL" id="TVZ02120.1"/>
    </source>
</evidence>
<evidence type="ECO:0000256" key="1">
    <source>
        <dbReference type="ARBA" id="ARBA00006484"/>
    </source>
</evidence>
<gene>
    <name evidence="3" type="ORF">EAS64_25105</name>
</gene>
<dbReference type="GO" id="GO:0016491">
    <property type="term" value="F:oxidoreductase activity"/>
    <property type="evidence" value="ECO:0007669"/>
    <property type="project" value="UniProtKB-KW"/>
</dbReference>
<dbReference type="PANTHER" id="PTHR24321:SF8">
    <property type="entry name" value="ESTRADIOL 17-BETA-DEHYDROGENASE 8-RELATED"/>
    <property type="match status" value="1"/>
</dbReference>
<dbReference type="OrthoDB" id="7064009at2"/>
<dbReference type="AlphaFoldDB" id="A0A6P2BT36"/>
<dbReference type="FunFam" id="3.40.50.720:FF:000084">
    <property type="entry name" value="Short-chain dehydrogenase reductase"/>
    <property type="match status" value="1"/>
</dbReference>
<name>A0A6P2BT36_9ACTN</name>
<dbReference type="InterPro" id="IPR036291">
    <property type="entry name" value="NAD(P)-bd_dom_sf"/>
</dbReference>
<dbReference type="EMBL" id="RPFW01000005">
    <property type="protein sequence ID" value="TVZ02120.1"/>
    <property type="molecule type" value="Genomic_DNA"/>
</dbReference>
<reference evidence="3 4" key="1">
    <citation type="submission" date="2018-11" db="EMBL/GenBank/DDBJ databases">
        <title>Trebonia kvetii gen.nov., sp.nov., a novel acidophilic actinobacterium, and proposal of the new actinobacterial family Treboniaceae fam. nov.</title>
        <authorList>
            <person name="Rapoport D."/>
            <person name="Sagova-Mareckova M."/>
            <person name="Sedlacek I."/>
            <person name="Provaznik J."/>
            <person name="Kralova S."/>
            <person name="Pavlinic D."/>
            <person name="Benes V."/>
            <person name="Kopecky J."/>
        </authorList>
    </citation>
    <scope>NUCLEOTIDE SEQUENCE [LARGE SCALE GENOMIC DNA]</scope>
    <source>
        <strain evidence="3 4">15Tr583</strain>
    </source>
</reference>
<dbReference type="SUPFAM" id="SSF51735">
    <property type="entry name" value="NAD(P)-binding Rossmann-fold domains"/>
    <property type="match status" value="1"/>
</dbReference>
<keyword evidence="2" id="KW-0560">Oxidoreductase</keyword>
<protein>
    <submittedName>
        <fullName evidence="3">SDR family oxidoreductase</fullName>
    </submittedName>
</protein>